<dbReference type="EMBL" id="JAUSWV010000002">
    <property type="protein sequence ID" value="MDQ0581245.1"/>
    <property type="molecule type" value="Genomic_DNA"/>
</dbReference>
<evidence type="ECO:0000313" key="1">
    <source>
        <dbReference type="EMBL" id="MDQ0581245.1"/>
    </source>
</evidence>
<dbReference type="Proteomes" id="UP001230654">
    <property type="component" value="Unassembled WGS sequence"/>
</dbReference>
<reference evidence="1 2" key="1">
    <citation type="submission" date="2023-07" db="EMBL/GenBank/DDBJ databases">
        <title>Comparative genomics of wheat-associated soil bacteria to identify genetic determinants of phenazine resistance.</title>
        <authorList>
            <person name="Mouncey N."/>
        </authorList>
    </citation>
    <scope>NUCLEOTIDE SEQUENCE [LARGE SCALE GENOMIC DNA]</scope>
    <source>
        <strain evidence="1 2">B2I6</strain>
    </source>
</reference>
<sequence>MCQSLDTSVRPRGGLSAESLSAESLAPASAVCIGSGLLNAALPLATVGPVPAARAAMGAGAQQTLRGAELAPYGECRACGTVVPVPDVLILPGPGLDPDPADPVGRALVKPKGLLEPIEAGQV</sequence>
<protein>
    <submittedName>
        <fullName evidence="1">Uncharacterized protein</fullName>
    </submittedName>
</protein>
<keyword evidence="2" id="KW-1185">Reference proteome</keyword>
<organism evidence="1 2">
    <name type="scientific">Streptomyces rishiriensis</name>
    <dbReference type="NCBI Taxonomy" id="68264"/>
    <lineage>
        <taxon>Bacteria</taxon>
        <taxon>Bacillati</taxon>
        <taxon>Actinomycetota</taxon>
        <taxon>Actinomycetes</taxon>
        <taxon>Kitasatosporales</taxon>
        <taxon>Streptomycetaceae</taxon>
        <taxon>Streptomyces</taxon>
    </lineage>
</organism>
<evidence type="ECO:0000313" key="2">
    <source>
        <dbReference type="Proteomes" id="UP001230654"/>
    </source>
</evidence>
<proteinExistence type="predicted"/>
<comment type="caution">
    <text evidence="1">The sequence shown here is derived from an EMBL/GenBank/DDBJ whole genome shotgun (WGS) entry which is preliminary data.</text>
</comment>
<accession>A0ABU0NRX0</accession>
<name>A0ABU0NRX0_STRRH</name>
<gene>
    <name evidence="1" type="ORF">QF030_003423</name>
</gene>